<proteinExistence type="predicted"/>
<evidence type="ECO:0000313" key="1">
    <source>
        <dbReference type="EMBL" id="KKL16689.1"/>
    </source>
</evidence>
<name>A0A0F9B481_9ZZZZ</name>
<dbReference type="AlphaFoldDB" id="A0A0F9B481"/>
<gene>
    <name evidence="1" type="ORF">LCGC14_2493030</name>
</gene>
<organism evidence="1">
    <name type="scientific">marine sediment metagenome</name>
    <dbReference type="NCBI Taxonomy" id="412755"/>
    <lineage>
        <taxon>unclassified sequences</taxon>
        <taxon>metagenomes</taxon>
        <taxon>ecological metagenomes</taxon>
    </lineage>
</organism>
<sequence length="165" mass="17915">RERAAQKQAEEEALDQKQAVDVQLAKESKGREIALSQGLSHVKASDKGVRALYVSTKFLNLKIIKVPSIAFVHPVTKVAGATKGEAIQFKNGRLILNNQEDIDYLDARLAGVPGLTTPPGVKKISSKAEEAFNSIKQEKRGDRDIELLEQVEGITKGRGRQGTAG</sequence>
<protein>
    <submittedName>
        <fullName evidence="1">Uncharacterized protein</fullName>
    </submittedName>
</protein>
<dbReference type="EMBL" id="LAZR01039563">
    <property type="protein sequence ID" value="KKL16689.1"/>
    <property type="molecule type" value="Genomic_DNA"/>
</dbReference>
<reference evidence="1" key="1">
    <citation type="journal article" date="2015" name="Nature">
        <title>Complex archaea that bridge the gap between prokaryotes and eukaryotes.</title>
        <authorList>
            <person name="Spang A."/>
            <person name="Saw J.H."/>
            <person name="Jorgensen S.L."/>
            <person name="Zaremba-Niedzwiedzka K."/>
            <person name="Martijn J."/>
            <person name="Lind A.E."/>
            <person name="van Eijk R."/>
            <person name="Schleper C."/>
            <person name="Guy L."/>
            <person name="Ettema T.J."/>
        </authorList>
    </citation>
    <scope>NUCLEOTIDE SEQUENCE</scope>
</reference>
<comment type="caution">
    <text evidence="1">The sequence shown here is derived from an EMBL/GenBank/DDBJ whole genome shotgun (WGS) entry which is preliminary data.</text>
</comment>
<feature type="non-terminal residue" evidence="1">
    <location>
        <position position="1"/>
    </location>
</feature>
<accession>A0A0F9B481</accession>